<gene>
    <name evidence="1" type="ORF">JY651_42375</name>
</gene>
<reference evidence="1 2" key="1">
    <citation type="submission" date="2021-02" db="EMBL/GenBank/DDBJ databases">
        <title>De Novo genome assembly of isolated myxobacteria.</title>
        <authorList>
            <person name="Stevens D.C."/>
        </authorList>
    </citation>
    <scope>NUCLEOTIDE SEQUENCE [LARGE SCALE GENOMIC DNA]</scope>
    <source>
        <strain evidence="2">SCPEA02</strain>
    </source>
</reference>
<protein>
    <submittedName>
        <fullName evidence="1">Uncharacterized protein</fullName>
    </submittedName>
</protein>
<sequence length="54" mass="5735">MLFANARGLELPPDAEQRFAQWDAAASDALIAQMFIEPEKAAATLLAVAHASGH</sequence>
<accession>A0ABX7NS70</accession>
<dbReference type="EMBL" id="CP071090">
    <property type="protein sequence ID" value="QSQ21734.1"/>
    <property type="molecule type" value="Genomic_DNA"/>
</dbReference>
<evidence type="ECO:0000313" key="2">
    <source>
        <dbReference type="Proteomes" id="UP000662747"/>
    </source>
</evidence>
<evidence type="ECO:0000313" key="1">
    <source>
        <dbReference type="EMBL" id="QSQ21734.1"/>
    </source>
</evidence>
<dbReference type="RefSeq" id="WP_206723311.1">
    <property type="nucleotide sequence ID" value="NZ_CP071090.1"/>
</dbReference>
<name>A0ABX7NS70_9BACT</name>
<organism evidence="1 2">
    <name type="scientific">Pyxidicoccus parkwayensis</name>
    <dbReference type="NCBI Taxonomy" id="2813578"/>
    <lineage>
        <taxon>Bacteria</taxon>
        <taxon>Pseudomonadati</taxon>
        <taxon>Myxococcota</taxon>
        <taxon>Myxococcia</taxon>
        <taxon>Myxococcales</taxon>
        <taxon>Cystobacterineae</taxon>
        <taxon>Myxococcaceae</taxon>
        <taxon>Pyxidicoccus</taxon>
    </lineage>
</organism>
<keyword evidence="2" id="KW-1185">Reference proteome</keyword>
<proteinExistence type="predicted"/>
<dbReference type="Proteomes" id="UP000662747">
    <property type="component" value="Chromosome"/>
</dbReference>